<accession>A0A8H9GSP8</accession>
<dbReference type="InterPro" id="IPR014914">
    <property type="entry name" value="RES_dom"/>
</dbReference>
<dbReference type="Pfam" id="PF08808">
    <property type="entry name" value="RES"/>
    <property type="match status" value="1"/>
</dbReference>
<dbReference type="EMBL" id="BMQG01000025">
    <property type="protein sequence ID" value="GGM58294.1"/>
    <property type="molecule type" value="Genomic_DNA"/>
</dbReference>
<name>A0A8H9GSP8_9DEIO</name>
<feature type="domain" description="RES" evidence="1">
    <location>
        <begin position="48"/>
        <end position="194"/>
    </location>
</feature>
<protein>
    <recommendedName>
        <fullName evidence="1">RES domain-containing protein</fullName>
    </recommendedName>
</protein>
<organism evidence="2 3">
    <name type="scientific">Deinococcus arenae</name>
    <dbReference type="NCBI Taxonomy" id="1452751"/>
    <lineage>
        <taxon>Bacteria</taxon>
        <taxon>Thermotogati</taxon>
        <taxon>Deinococcota</taxon>
        <taxon>Deinococci</taxon>
        <taxon>Deinococcales</taxon>
        <taxon>Deinococcaceae</taxon>
        <taxon>Deinococcus</taxon>
    </lineage>
</organism>
<evidence type="ECO:0000259" key="1">
    <source>
        <dbReference type="SMART" id="SM00953"/>
    </source>
</evidence>
<dbReference type="AlphaFoldDB" id="A0A8H9GSP8"/>
<dbReference type="SMART" id="SM00953">
    <property type="entry name" value="RES"/>
    <property type="match status" value="1"/>
</dbReference>
<sequence>MTDHQALKRALMGAPVWTPPEVLDTYRTVPLLALRKYNRDPLNTDGSLVTGGRYNAPADLPGAHAMLYVAEHLTVAHAEARAITVVTGAAGLQIQPGPDQRPRLDITVKLRLGSVLDLTDPAVLTVLSLDPADLLQEWLPLNLDGQLALTQVLARAALDSARYDAIRYPSARYPGGRNYAVFPDRVAPQDRAVHDPDDELSVFPGPVRP</sequence>
<dbReference type="RefSeq" id="WP_155300380.1">
    <property type="nucleotide sequence ID" value="NZ_BMQG01000025.1"/>
</dbReference>
<keyword evidence="3" id="KW-1185">Reference proteome</keyword>
<evidence type="ECO:0000313" key="2">
    <source>
        <dbReference type="EMBL" id="GGM58294.1"/>
    </source>
</evidence>
<proteinExistence type="predicted"/>
<evidence type="ECO:0000313" key="3">
    <source>
        <dbReference type="Proteomes" id="UP000600547"/>
    </source>
</evidence>
<reference evidence="3" key="1">
    <citation type="journal article" date="2019" name="Int. J. Syst. Evol. Microbiol.">
        <title>The Global Catalogue of Microorganisms (GCM) 10K type strain sequencing project: providing services to taxonomists for standard genome sequencing and annotation.</title>
        <authorList>
            <consortium name="The Broad Institute Genomics Platform"/>
            <consortium name="The Broad Institute Genome Sequencing Center for Infectious Disease"/>
            <person name="Wu L."/>
            <person name="Ma J."/>
        </authorList>
    </citation>
    <scope>NUCLEOTIDE SEQUENCE [LARGE SCALE GENOMIC DNA]</scope>
    <source>
        <strain evidence="3">JCM 31047</strain>
    </source>
</reference>
<dbReference type="Proteomes" id="UP000600547">
    <property type="component" value="Unassembled WGS sequence"/>
</dbReference>
<comment type="caution">
    <text evidence="2">The sequence shown here is derived from an EMBL/GenBank/DDBJ whole genome shotgun (WGS) entry which is preliminary data.</text>
</comment>
<gene>
    <name evidence="2" type="ORF">GCM10008956_37350</name>
</gene>